<proteinExistence type="predicted"/>
<feature type="coiled-coil region" evidence="1">
    <location>
        <begin position="106"/>
        <end position="140"/>
    </location>
</feature>
<dbReference type="Gramene" id="PGSC0003DMT400000441">
    <property type="protein sequence ID" value="PGSC0003DMT400000441"/>
    <property type="gene ID" value="PGSC0003DMG400000150"/>
</dbReference>
<organism evidence="2 3">
    <name type="scientific">Solanum tuberosum</name>
    <name type="common">Potato</name>
    <dbReference type="NCBI Taxonomy" id="4113"/>
    <lineage>
        <taxon>Eukaryota</taxon>
        <taxon>Viridiplantae</taxon>
        <taxon>Streptophyta</taxon>
        <taxon>Embryophyta</taxon>
        <taxon>Tracheophyta</taxon>
        <taxon>Spermatophyta</taxon>
        <taxon>Magnoliopsida</taxon>
        <taxon>eudicotyledons</taxon>
        <taxon>Gunneridae</taxon>
        <taxon>Pentapetalae</taxon>
        <taxon>asterids</taxon>
        <taxon>lamiids</taxon>
        <taxon>Solanales</taxon>
        <taxon>Solanaceae</taxon>
        <taxon>Solanoideae</taxon>
        <taxon>Solaneae</taxon>
        <taxon>Solanum</taxon>
    </lineage>
</organism>
<sequence>MTSHPHPLRSPLHWPLPPLSLSFHYETMVSGVHHQRRFSLTPLRFSAPASTTSAAFSLRGESVDSRCGQDMKQIMSFVSTLKKNNENAILSATDVEGFINHTRGEQKKAKEKIETMKMIMETLKKKTESLKKKIEDIKITHLEQEQAHEVEKAKVQKLDTHLEHAQAKQREIEQLKNPVPRGIKFSTQPLPPLAYAEFFTSGGRHLKKRTN</sequence>
<dbReference type="OMA" id="VEGFINH"/>
<dbReference type="Proteomes" id="UP000011115">
    <property type="component" value="Unassembled WGS sequence"/>
</dbReference>
<name>M0ZGQ4_SOLTU</name>
<reference evidence="2" key="2">
    <citation type="submission" date="2015-06" db="UniProtKB">
        <authorList>
            <consortium name="EnsemblPlants"/>
        </authorList>
    </citation>
    <scope>IDENTIFICATION</scope>
    <source>
        <strain evidence="2">DM1-3 516 R44</strain>
    </source>
</reference>
<dbReference type="AlphaFoldDB" id="M0ZGQ4"/>
<dbReference type="PaxDb" id="4113-PGSC0003DMT400000441"/>
<dbReference type="HOGENOM" id="CLU_1306717_0_0_1"/>
<keyword evidence="3" id="KW-1185">Reference proteome</keyword>
<accession>M0ZGQ4</accession>
<reference evidence="3" key="1">
    <citation type="journal article" date="2011" name="Nature">
        <title>Genome sequence and analysis of the tuber crop potato.</title>
        <authorList>
            <consortium name="The Potato Genome Sequencing Consortium"/>
        </authorList>
    </citation>
    <scope>NUCLEOTIDE SEQUENCE [LARGE SCALE GENOMIC DNA]</scope>
    <source>
        <strain evidence="3">cv. DM1-3 516 R44</strain>
    </source>
</reference>
<dbReference type="InParanoid" id="M0ZGQ4"/>
<keyword evidence="1" id="KW-0175">Coiled coil</keyword>
<evidence type="ECO:0000313" key="3">
    <source>
        <dbReference type="Proteomes" id="UP000011115"/>
    </source>
</evidence>
<dbReference type="EnsemblPlants" id="PGSC0003DMT400000441">
    <property type="protein sequence ID" value="PGSC0003DMT400000441"/>
    <property type="gene ID" value="PGSC0003DMG400000150"/>
</dbReference>
<evidence type="ECO:0000256" key="1">
    <source>
        <dbReference type="SAM" id="Coils"/>
    </source>
</evidence>
<evidence type="ECO:0000313" key="2">
    <source>
        <dbReference type="EnsemblPlants" id="PGSC0003DMT400000441"/>
    </source>
</evidence>
<protein>
    <submittedName>
        <fullName evidence="2">Uncharacterized protein</fullName>
    </submittedName>
</protein>